<sequence>MGKRMEMEEALEAFVTKTTSGILVLPNDSGISSASRISVEHMKSRAKSACIQCRQCTDLCPRNLLGHPIEPHKIMRKLAMAKDIESLLDDPDILQASLCCECGICEMYACPMQLQPRRVNAMLKAELAKRGIRYPKGEGQKEMSKERRYRKIPAKRAAARAGVLPWYGACGTDKLLQFEGERVTLALRQSVGAPAQPVVKDGERVALGQLIASCPEGKLGANLHASISGIVRVSLENITITKKGGLS</sequence>
<dbReference type="Gene3D" id="3.30.70.3270">
    <property type="match status" value="1"/>
</dbReference>
<protein>
    <submittedName>
        <fullName evidence="2">Electron transport complex subunit RsxC</fullName>
    </submittedName>
</protein>
<dbReference type="InterPro" id="IPR017900">
    <property type="entry name" value="4Fe4S_Fe_S_CS"/>
</dbReference>
<dbReference type="PANTHER" id="PTHR43034">
    <property type="entry name" value="ION-TRANSLOCATING OXIDOREDUCTASE COMPLEX SUBUNIT C"/>
    <property type="match status" value="1"/>
</dbReference>
<dbReference type="SUPFAM" id="SSF46548">
    <property type="entry name" value="alpha-helical ferredoxin"/>
    <property type="match status" value="1"/>
</dbReference>
<organism evidence="2">
    <name type="scientific">bioreactor metagenome</name>
    <dbReference type="NCBI Taxonomy" id="1076179"/>
    <lineage>
        <taxon>unclassified sequences</taxon>
        <taxon>metagenomes</taxon>
        <taxon>ecological metagenomes</taxon>
    </lineage>
</organism>
<name>A0A644XWQ9_9ZZZZ</name>
<comment type="caution">
    <text evidence="2">The sequence shown here is derived from an EMBL/GenBank/DDBJ whole genome shotgun (WGS) entry which is preliminary data.</text>
</comment>
<dbReference type="PANTHER" id="PTHR43034:SF2">
    <property type="entry name" value="ION-TRANSLOCATING OXIDOREDUCTASE COMPLEX SUBUNIT C"/>
    <property type="match status" value="1"/>
</dbReference>
<dbReference type="Pfam" id="PF13534">
    <property type="entry name" value="Fer4_17"/>
    <property type="match status" value="1"/>
</dbReference>
<dbReference type="GO" id="GO:0016020">
    <property type="term" value="C:membrane"/>
    <property type="evidence" value="ECO:0007669"/>
    <property type="project" value="InterPro"/>
</dbReference>
<dbReference type="AlphaFoldDB" id="A0A644XWQ9"/>
<evidence type="ECO:0000259" key="1">
    <source>
        <dbReference type="PROSITE" id="PS51379"/>
    </source>
</evidence>
<proteinExistence type="predicted"/>
<dbReference type="InterPro" id="IPR017896">
    <property type="entry name" value="4Fe4S_Fe-S-bd"/>
</dbReference>
<dbReference type="Pfam" id="PF13375">
    <property type="entry name" value="RnfC_N"/>
    <property type="match status" value="1"/>
</dbReference>
<dbReference type="InterPro" id="IPR010208">
    <property type="entry name" value="Ion_transpt_RnfC/RsxC"/>
</dbReference>
<gene>
    <name evidence="2" type="primary">rsxC_8</name>
    <name evidence="2" type="ORF">SDC9_67118</name>
</gene>
<dbReference type="InterPro" id="IPR026902">
    <property type="entry name" value="RnfC_N"/>
</dbReference>
<dbReference type="PROSITE" id="PS00198">
    <property type="entry name" value="4FE4S_FER_1"/>
    <property type="match status" value="1"/>
</dbReference>
<dbReference type="EMBL" id="VSSQ01003434">
    <property type="protein sequence ID" value="MPM20682.1"/>
    <property type="molecule type" value="Genomic_DNA"/>
</dbReference>
<reference evidence="2" key="1">
    <citation type="submission" date="2019-08" db="EMBL/GenBank/DDBJ databases">
        <authorList>
            <person name="Kucharzyk K."/>
            <person name="Murdoch R.W."/>
            <person name="Higgins S."/>
            <person name="Loffler F."/>
        </authorList>
    </citation>
    <scope>NUCLEOTIDE SEQUENCE</scope>
</reference>
<dbReference type="GO" id="GO:0009055">
    <property type="term" value="F:electron transfer activity"/>
    <property type="evidence" value="ECO:0007669"/>
    <property type="project" value="InterPro"/>
</dbReference>
<dbReference type="PROSITE" id="PS51379">
    <property type="entry name" value="4FE4S_FER_2"/>
    <property type="match status" value="1"/>
</dbReference>
<dbReference type="GO" id="GO:0051539">
    <property type="term" value="F:4 iron, 4 sulfur cluster binding"/>
    <property type="evidence" value="ECO:0007669"/>
    <property type="project" value="InterPro"/>
</dbReference>
<accession>A0A644XWQ9</accession>
<feature type="domain" description="4Fe-4S ferredoxin-type" evidence="1">
    <location>
        <begin position="41"/>
        <end position="71"/>
    </location>
</feature>
<evidence type="ECO:0000313" key="2">
    <source>
        <dbReference type="EMBL" id="MPM20682.1"/>
    </source>
</evidence>